<feature type="signal peptide" evidence="5">
    <location>
        <begin position="1"/>
        <end position="30"/>
    </location>
</feature>
<keyword evidence="8" id="KW-1185">Reference proteome</keyword>
<dbReference type="Proteomes" id="UP001216907">
    <property type="component" value="Unassembled WGS sequence"/>
</dbReference>
<feature type="domain" description="N-acetylmuramoyl-L-alanine amidase" evidence="6">
    <location>
        <begin position="120"/>
        <end position="318"/>
    </location>
</feature>
<sequence length="336" mass="36762">MHSPSLRASMRGLTAFGILGLASTCLVATAADAPKPGARLDRQGDEIVVCGQLYHTTTPVVLWTDPGGYDAYRVAPHFSAPDKAKSTLPPTRFGVRKNGLSEAELARVQAGGWDLPLLQRVVDQFVIHYDVCGTSQRCFRVLHDERGLSVHFMLDVDGTIYQTLDLKEAAWHATIANGRSIGIEIANMGAYSPGRTASLDKWYEKDADGRVKIKLPGSPEENGLHNPGALLAPARDELIKGKIRGEELAQYDLTKAQYESLMRLTATLCSVFPKIKCDYPRDASGSLRLDTLARPEFDAYQGLLGHYHVQTNKTDPGPAFQWDLLIDGARSKMAGK</sequence>
<proteinExistence type="predicted"/>
<dbReference type="EMBL" id="JARRAG010000001">
    <property type="protein sequence ID" value="MDG3003479.1"/>
    <property type="molecule type" value="Genomic_DNA"/>
</dbReference>
<dbReference type="Pfam" id="PF01510">
    <property type="entry name" value="Amidase_2"/>
    <property type="match status" value="1"/>
</dbReference>
<evidence type="ECO:0000256" key="4">
    <source>
        <dbReference type="ARBA" id="ARBA00023316"/>
    </source>
</evidence>
<organism evidence="7 8">
    <name type="scientific">Paludisphaera mucosa</name>
    <dbReference type="NCBI Taxonomy" id="3030827"/>
    <lineage>
        <taxon>Bacteria</taxon>
        <taxon>Pseudomonadati</taxon>
        <taxon>Planctomycetota</taxon>
        <taxon>Planctomycetia</taxon>
        <taxon>Isosphaerales</taxon>
        <taxon>Isosphaeraceae</taxon>
        <taxon>Paludisphaera</taxon>
    </lineage>
</organism>
<accession>A0ABT6F7H7</accession>
<dbReference type="InterPro" id="IPR036505">
    <property type="entry name" value="Amidase/PGRP_sf"/>
</dbReference>
<comment type="catalytic activity">
    <reaction evidence="1">
        <text>Hydrolyzes the link between N-acetylmuramoyl residues and L-amino acid residues in certain cell-wall glycopeptides.</text>
        <dbReference type="EC" id="3.5.1.28"/>
    </reaction>
</comment>
<evidence type="ECO:0000256" key="2">
    <source>
        <dbReference type="ARBA" id="ARBA00011901"/>
    </source>
</evidence>
<dbReference type="InterPro" id="IPR051206">
    <property type="entry name" value="NAMLAA_amidase_2"/>
</dbReference>
<evidence type="ECO:0000256" key="5">
    <source>
        <dbReference type="SAM" id="SignalP"/>
    </source>
</evidence>
<dbReference type="RefSeq" id="WP_277859829.1">
    <property type="nucleotide sequence ID" value="NZ_JARRAG010000001.1"/>
</dbReference>
<dbReference type="EC" id="3.5.1.28" evidence="2"/>
<evidence type="ECO:0000256" key="1">
    <source>
        <dbReference type="ARBA" id="ARBA00001561"/>
    </source>
</evidence>
<dbReference type="CDD" id="cd06583">
    <property type="entry name" value="PGRP"/>
    <property type="match status" value="1"/>
</dbReference>
<dbReference type="InterPro" id="IPR002502">
    <property type="entry name" value="Amidase_domain"/>
</dbReference>
<evidence type="ECO:0000259" key="6">
    <source>
        <dbReference type="Pfam" id="PF01510"/>
    </source>
</evidence>
<keyword evidence="4" id="KW-0961">Cell wall biogenesis/degradation</keyword>
<comment type="caution">
    <text evidence="7">The sequence shown here is derived from an EMBL/GenBank/DDBJ whole genome shotgun (WGS) entry which is preliminary data.</text>
</comment>
<reference evidence="7 8" key="1">
    <citation type="submission" date="2023-03" db="EMBL/GenBank/DDBJ databases">
        <title>Paludisphaera mucosa sp. nov. a novel planctomycete from northern fen.</title>
        <authorList>
            <person name="Ivanova A."/>
        </authorList>
    </citation>
    <scope>NUCLEOTIDE SEQUENCE [LARGE SCALE GENOMIC DNA]</scope>
    <source>
        <strain evidence="7 8">Pla2</strain>
    </source>
</reference>
<name>A0ABT6F7H7_9BACT</name>
<keyword evidence="3" id="KW-0378">Hydrolase</keyword>
<evidence type="ECO:0000313" key="7">
    <source>
        <dbReference type="EMBL" id="MDG3003479.1"/>
    </source>
</evidence>
<keyword evidence="5" id="KW-0732">Signal</keyword>
<feature type="chain" id="PRO_5046548178" description="N-acetylmuramoyl-L-alanine amidase" evidence="5">
    <location>
        <begin position="31"/>
        <end position="336"/>
    </location>
</feature>
<dbReference type="Gene3D" id="3.40.80.10">
    <property type="entry name" value="Peptidoglycan recognition protein-like"/>
    <property type="match status" value="1"/>
</dbReference>
<dbReference type="SUPFAM" id="SSF55846">
    <property type="entry name" value="N-acetylmuramoyl-L-alanine amidase-like"/>
    <property type="match status" value="1"/>
</dbReference>
<dbReference type="PANTHER" id="PTHR30417">
    <property type="entry name" value="N-ACETYLMURAMOYL-L-ALANINE AMIDASE AMID"/>
    <property type="match status" value="1"/>
</dbReference>
<protein>
    <recommendedName>
        <fullName evidence="2">N-acetylmuramoyl-L-alanine amidase</fullName>
        <ecNumber evidence="2">3.5.1.28</ecNumber>
    </recommendedName>
</protein>
<evidence type="ECO:0000256" key="3">
    <source>
        <dbReference type="ARBA" id="ARBA00022801"/>
    </source>
</evidence>
<evidence type="ECO:0000313" key="8">
    <source>
        <dbReference type="Proteomes" id="UP001216907"/>
    </source>
</evidence>
<dbReference type="PANTHER" id="PTHR30417:SF1">
    <property type="entry name" value="N-ACETYLMURAMOYL-L-ALANINE AMIDASE AMID"/>
    <property type="match status" value="1"/>
</dbReference>
<gene>
    <name evidence="7" type="ORF">PZE19_06855</name>
</gene>